<name>A0A8K1LQR1_9PASS</name>
<dbReference type="Proteomes" id="UP000796761">
    <property type="component" value="Unassembled WGS sequence"/>
</dbReference>
<keyword evidence="2" id="KW-1185">Reference proteome</keyword>
<protein>
    <submittedName>
        <fullName evidence="1">Uncharacterized protein</fullName>
    </submittedName>
</protein>
<dbReference type="OrthoDB" id="10412747at2759"/>
<proteinExistence type="predicted"/>
<dbReference type="AlphaFoldDB" id="A0A8K1LQR1"/>
<dbReference type="EMBL" id="SWJQ01000091">
    <property type="protein sequence ID" value="TRZ22622.1"/>
    <property type="molecule type" value="Genomic_DNA"/>
</dbReference>
<organism evidence="1 2">
    <name type="scientific">Zosterops borbonicus</name>
    <dbReference type="NCBI Taxonomy" id="364589"/>
    <lineage>
        <taxon>Eukaryota</taxon>
        <taxon>Metazoa</taxon>
        <taxon>Chordata</taxon>
        <taxon>Craniata</taxon>
        <taxon>Vertebrata</taxon>
        <taxon>Euteleostomi</taxon>
        <taxon>Archelosauria</taxon>
        <taxon>Archosauria</taxon>
        <taxon>Dinosauria</taxon>
        <taxon>Saurischia</taxon>
        <taxon>Theropoda</taxon>
        <taxon>Coelurosauria</taxon>
        <taxon>Aves</taxon>
        <taxon>Neognathae</taxon>
        <taxon>Neoaves</taxon>
        <taxon>Telluraves</taxon>
        <taxon>Australaves</taxon>
        <taxon>Passeriformes</taxon>
        <taxon>Sylvioidea</taxon>
        <taxon>Zosteropidae</taxon>
        <taxon>Zosterops</taxon>
    </lineage>
</organism>
<comment type="caution">
    <text evidence="1">The sequence shown here is derived from an EMBL/GenBank/DDBJ whole genome shotgun (WGS) entry which is preliminary data.</text>
</comment>
<evidence type="ECO:0000313" key="1">
    <source>
        <dbReference type="EMBL" id="TRZ22622.1"/>
    </source>
</evidence>
<evidence type="ECO:0000313" key="2">
    <source>
        <dbReference type="Proteomes" id="UP000796761"/>
    </source>
</evidence>
<sequence>MTACHAQHSLLVGKDIHELARQDTALCFREPGSPEQRCLRDQAAADWSCGLNVSHLMNLTIFHDEMAGLVDERKAVDIYPDFSKAFGIASHKITLEKIVECASLGDYSLQHPICCLELERTE</sequence>
<accession>A0A8K1LQR1</accession>
<gene>
    <name evidence="1" type="ORF">HGM15179_004467</name>
</gene>
<reference evidence="1" key="1">
    <citation type="submission" date="2019-04" db="EMBL/GenBank/DDBJ databases">
        <title>Genome assembly of Zosterops borbonicus 15179.</title>
        <authorList>
            <person name="Leroy T."/>
            <person name="Anselmetti Y."/>
            <person name="Tilak M.-K."/>
            <person name="Nabholz B."/>
        </authorList>
    </citation>
    <scope>NUCLEOTIDE SEQUENCE</scope>
    <source>
        <strain evidence="1">HGM_15179</strain>
        <tissue evidence="1">Muscle</tissue>
    </source>
</reference>